<protein>
    <submittedName>
        <fullName evidence="2">Uncharacterized protein</fullName>
    </submittedName>
</protein>
<gene>
    <name evidence="2" type="ORF">BRAFLDRAFT_172229</name>
</gene>
<dbReference type="InParanoid" id="C3ZT04"/>
<reference evidence="2" key="1">
    <citation type="journal article" date="2008" name="Nature">
        <title>The amphioxus genome and the evolution of the chordate karyotype.</title>
        <authorList>
            <consortium name="US DOE Joint Genome Institute (JGI-PGF)"/>
            <person name="Putnam N.H."/>
            <person name="Butts T."/>
            <person name="Ferrier D.E.K."/>
            <person name="Furlong R.F."/>
            <person name="Hellsten U."/>
            <person name="Kawashima T."/>
            <person name="Robinson-Rechavi M."/>
            <person name="Shoguchi E."/>
            <person name="Terry A."/>
            <person name="Yu J.-K."/>
            <person name="Benito-Gutierrez E.L."/>
            <person name="Dubchak I."/>
            <person name="Garcia-Fernandez J."/>
            <person name="Gibson-Brown J.J."/>
            <person name="Grigoriev I.V."/>
            <person name="Horton A.C."/>
            <person name="de Jong P.J."/>
            <person name="Jurka J."/>
            <person name="Kapitonov V.V."/>
            <person name="Kohara Y."/>
            <person name="Kuroki Y."/>
            <person name="Lindquist E."/>
            <person name="Lucas S."/>
            <person name="Osoegawa K."/>
            <person name="Pennacchio L.A."/>
            <person name="Salamov A.A."/>
            <person name="Satou Y."/>
            <person name="Sauka-Spengler T."/>
            <person name="Schmutz J."/>
            <person name="Shin-I T."/>
            <person name="Toyoda A."/>
            <person name="Bronner-Fraser M."/>
            <person name="Fujiyama A."/>
            <person name="Holland L.Z."/>
            <person name="Holland P.W.H."/>
            <person name="Satoh N."/>
            <person name="Rokhsar D.S."/>
        </authorList>
    </citation>
    <scope>NUCLEOTIDE SEQUENCE [LARGE SCALE GENOMIC DNA]</scope>
    <source>
        <strain evidence="2">S238N-H82</strain>
        <tissue evidence="2">Testes</tissue>
    </source>
</reference>
<organism>
    <name type="scientific">Branchiostoma floridae</name>
    <name type="common">Florida lancelet</name>
    <name type="synonym">Amphioxus</name>
    <dbReference type="NCBI Taxonomy" id="7739"/>
    <lineage>
        <taxon>Eukaryota</taxon>
        <taxon>Metazoa</taxon>
        <taxon>Chordata</taxon>
        <taxon>Cephalochordata</taxon>
        <taxon>Leptocardii</taxon>
        <taxon>Amphioxiformes</taxon>
        <taxon>Branchiostomatidae</taxon>
        <taxon>Branchiostoma</taxon>
    </lineage>
</organism>
<dbReference type="EMBL" id="GG666675">
    <property type="protein sequence ID" value="EEN44349.1"/>
    <property type="molecule type" value="Genomic_DNA"/>
</dbReference>
<dbReference type="eggNOG" id="ENOG502S7F9">
    <property type="taxonomic scope" value="Eukaryota"/>
</dbReference>
<feature type="compositionally biased region" description="Polar residues" evidence="1">
    <location>
        <begin position="42"/>
        <end position="56"/>
    </location>
</feature>
<dbReference type="InterPro" id="IPR038948">
    <property type="entry name" value="POLR1D-like"/>
</dbReference>
<evidence type="ECO:0000313" key="2">
    <source>
        <dbReference type="EMBL" id="EEN44349.1"/>
    </source>
</evidence>
<feature type="non-terminal residue" evidence="2">
    <location>
        <position position="1"/>
    </location>
</feature>
<feature type="non-terminal residue" evidence="2">
    <location>
        <position position="104"/>
    </location>
</feature>
<dbReference type="PANTHER" id="PTHR34769">
    <property type="entry name" value="RCG42593, ISOFORM CRA_A"/>
    <property type="match status" value="1"/>
</dbReference>
<proteinExistence type="predicted"/>
<feature type="compositionally biased region" description="Basic and acidic residues" evidence="1">
    <location>
        <begin position="89"/>
        <end position="104"/>
    </location>
</feature>
<evidence type="ECO:0000256" key="1">
    <source>
        <dbReference type="SAM" id="MobiDB-lite"/>
    </source>
</evidence>
<dbReference type="PANTHER" id="PTHR34769:SF1">
    <property type="entry name" value="RNA POLYMERASE I AND III SUBUNIT D"/>
    <property type="match status" value="1"/>
</dbReference>
<name>C3ZT04_BRAFL</name>
<dbReference type="AlphaFoldDB" id="C3ZT04"/>
<accession>C3ZT04</accession>
<feature type="region of interest" description="Disordered" evidence="1">
    <location>
        <begin position="13"/>
        <end position="104"/>
    </location>
</feature>
<sequence>RLAVEELLREAKRGRERAKDMGPAGWDKCPVPPANKRFLINTLASQLSSQKRQPQSGKKKSDDDEQSTSKASRSTDQKHGAARSSSSRTHHDKDVPSSKKDKHR</sequence>
<dbReference type="STRING" id="7739.C3ZT04"/>